<organism evidence="2 3">
    <name type="scientific">Mycobacterium tuberculosis</name>
    <dbReference type="NCBI Taxonomy" id="1773"/>
    <lineage>
        <taxon>Bacteria</taxon>
        <taxon>Bacillati</taxon>
        <taxon>Actinomycetota</taxon>
        <taxon>Actinomycetes</taxon>
        <taxon>Mycobacteriales</taxon>
        <taxon>Mycobacteriaceae</taxon>
        <taxon>Mycobacterium</taxon>
        <taxon>Mycobacterium tuberculosis complex</taxon>
    </lineage>
</organism>
<dbReference type="Proteomes" id="UP000039021">
    <property type="component" value="Unassembled WGS sequence"/>
</dbReference>
<comment type="caution">
    <text evidence="2">The sequence shown here is derived from an EMBL/GenBank/DDBJ whole genome shotgun (WGS) entry which is preliminary data.</text>
</comment>
<protein>
    <submittedName>
        <fullName evidence="2">Uncharacterized protein</fullName>
    </submittedName>
</protein>
<evidence type="ECO:0000313" key="3">
    <source>
        <dbReference type="Proteomes" id="UP000039021"/>
    </source>
</evidence>
<feature type="region of interest" description="Disordered" evidence="1">
    <location>
        <begin position="1"/>
        <end position="25"/>
    </location>
</feature>
<gene>
    <name evidence="2" type="ORF">ERS007739_02594</name>
</gene>
<name>A0A916P8A3_MYCTX</name>
<evidence type="ECO:0000313" key="2">
    <source>
        <dbReference type="EMBL" id="COY42940.1"/>
    </source>
</evidence>
<reference evidence="3" key="1">
    <citation type="submission" date="2015-03" db="EMBL/GenBank/DDBJ databases">
        <authorList>
            <consortium name="Pathogen Informatics"/>
        </authorList>
    </citation>
    <scope>NUCLEOTIDE SEQUENCE [LARGE SCALE GENOMIC DNA]</scope>
    <source>
        <strain evidence="3">N09902308</strain>
    </source>
</reference>
<sequence length="197" mass="20697">MRRADSTRSAVENSSSASSRCSPSRRAAYQTQRRNVACVGPSSAGDVSLTVVRYSAAPRAIVAGTTPGLTCGSALAALFSMAHTLSGGSDVENVVVIEHSCAPAGRLRLVNAVVANIELGMICSPLPVSIWTARQFTSTTRPRAVGVSNQSSIRKGCSNSMNKPDTIWPTEFCSIRPMTTDVTPNAANSPPTRTPQM</sequence>
<evidence type="ECO:0000256" key="1">
    <source>
        <dbReference type="SAM" id="MobiDB-lite"/>
    </source>
</evidence>
<feature type="compositionally biased region" description="Low complexity" evidence="1">
    <location>
        <begin position="7"/>
        <end position="25"/>
    </location>
</feature>
<dbReference type="EMBL" id="CSBK01001208">
    <property type="protein sequence ID" value="COY42940.1"/>
    <property type="molecule type" value="Genomic_DNA"/>
</dbReference>
<accession>A0A916P8A3</accession>
<dbReference type="AlphaFoldDB" id="A0A916P8A3"/>
<proteinExistence type="predicted"/>